<accession>A0A365U4R6</accession>
<keyword evidence="6" id="KW-0732">Signal</keyword>
<evidence type="ECO:0000256" key="2">
    <source>
        <dbReference type="ARBA" id="ARBA00022737"/>
    </source>
</evidence>
<keyword evidence="3" id="KW-0201">Cytochrome c-type biogenesis</keyword>
<evidence type="ECO:0000256" key="3">
    <source>
        <dbReference type="ARBA" id="ARBA00022748"/>
    </source>
</evidence>
<comment type="caution">
    <text evidence="8">The sequence shown here is derived from an EMBL/GenBank/DDBJ whole genome shotgun (WGS) entry which is preliminary data.</text>
</comment>
<feature type="region of interest" description="Disordered" evidence="5">
    <location>
        <begin position="134"/>
        <end position="161"/>
    </location>
</feature>
<dbReference type="PANTHER" id="PTHR47870">
    <property type="entry name" value="CYTOCHROME C-TYPE BIOGENESIS PROTEIN CCMH"/>
    <property type="match status" value="1"/>
</dbReference>
<feature type="chain" id="PRO_5016809013" evidence="6">
    <location>
        <begin position="28"/>
        <end position="413"/>
    </location>
</feature>
<gene>
    <name evidence="8" type="primary">ccmI</name>
    <name evidence="8" type="ORF">DRV85_16710</name>
</gene>
<keyword evidence="2" id="KW-0677">Repeat</keyword>
<dbReference type="Proteomes" id="UP000253370">
    <property type="component" value="Unassembled WGS sequence"/>
</dbReference>
<dbReference type="OrthoDB" id="9815847at2"/>
<dbReference type="InterPro" id="IPR017560">
    <property type="entry name" value="Cyt_c_biogenesis_CcmI"/>
</dbReference>
<dbReference type="GO" id="GO:0030313">
    <property type="term" value="C:cell envelope"/>
    <property type="evidence" value="ECO:0007669"/>
    <property type="project" value="UniProtKB-SubCell"/>
</dbReference>
<evidence type="ECO:0000256" key="4">
    <source>
        <dbReference type="ARBA" id="ARBA00022803"/>
    </source>
</evidence>
<dbReference type="EMBL" id="QNTQ01000020">
    <property type="protein sequence ID" value="RBI83241.1"/>
    <property type="molecule type" value="Genomic_DNA"/>
</dbReference>
<dbReference type="Pfam" id="PF23914">
    <property type="entry name" value="TPR_CcmH_CycH"/>
    <property type="match status" value="1"/>
</dbReference>
<dbReference type="SUPFAM" id="SSF48452">
    <property type="entry name" value="TPR-like"/>
    <property type="match status" value="1"/>
</dbReference>
<reference evidence="8 9" key="1">
    <citation type="submission" date="2018-07" db="EMBL/GenBank/DDBJ databases">
        <title>Rhodosalinus sp. strain E84T genomic sequence and assembly.</title>
        <authorList>
            <person name="Liu Z.-W."/>
            <person name="Lu D.-C."/>
        </authorList>
    </citation>
    <scope>NUCLEOTIDE SEQUENCE [LARGE SCALE GENOMIC DNA]</scope>
    <source>
        <strain evidence="8 9">E84</strain>
    </source>
</reference>
<comment type="subcellular location">
    <subcellularLocation>
        <location evidence="1">Cell envelope</location>
    </subcellularLocation>
</comment>
<dbReference type="InterPro" id="IPR051263">
    <property type="entry name" value="C-type_cytochrome_biogenesis"/>
</dbReference>
<keyword evidence="4" id="KW-0802">TPR repeat</keyword>
<evidence type="ECO:0000256" key="1">
    <source>
        <dbReference type="ARBA" id="ARBA00004196"/>
    </source>
</evidence>
<dbReference type="Gene3D" id="1.25.40.10">
    <property type="entry name" value="Tetratricopeptide repeat domain"/>
    <property type="match status" value="1"/>
</dbReference>
<feature type="signal peptide" evidence="6">
    <location>
        <begin position="1"/>
        <end position="27"/>
    </location>
</feature>
<evidence type="ECO:0000256" key="6">
    <source>
        <dbReference type="SAM" id="SignalP"/>
    </source>
</evidence>
<keyword evidence="9" id="KW-1185">Reference proteome</keyword>
<feature type="domain" description="Cytochrome c-type biogenesis protein H TPR" evidence="7">
    <location>
        <begin position="158"/>
        <end position="288"/>
    </location>
</feature>
<dbReference type="InterPro" id="IPR056413">
    <property type="entry name" value="TPR_CcmH_CycH"/>
</dbReference>
<name>A0A365U4R6_9RHOB</name>
<dbReference type="GO" id="GO:0005886">
    <property type="term" value="C:plasma membrane"/>
    <property type="evidence" value="ECO:0007669"/>
    <property type="project" value="TreeGrafter"/>
</dbReference>
<dbReference type="InterPro" id="IPR011990">
    <property type="entry name" value="TPR-like_helical_dom_sf"/>
</dbReference>
<dbReference type="NCBIfam" id="TIGR03142">
    <property type="entry name" value="cytochro_ccmI"/>
    <property type="match status" value="1"/>
</dbReference>
<organism evidence="8 9">
    <name type="scientific">Rhodosalinus halophilus</name>
    <dbReference type="NCBI Taxonomy" id="2259333"/>
    <lineage>
        <taxon>Bacteria</taxon>
        <taxon>Pseudomonadati</taxon>
        <taxon>Pseudomonadota</taxon>
        <taxon>Alphaproteobacteria</taxon>
        <taxon>Rhodobacterales</taxon>
        <taxon>Paracoccaceae</taxon>
        <taxon>Rhodosalinus</taxon>
    </lineage>
</organism>
<dbReference type="PANTHER" id="PTHR47870:SF1">
    <property type="entry name" value="CYTOCHROME C-TYPE BIOGENESIS PROTEIN CCMH"/>
    <property type="match status" value="1"/>
</dbReference>
<dbReference type="AlphaFoldDB" id="A0A365U4R6"/>
<protein>
    <submittedName>
        <fullName evidence="8">C-type cytochrome biogenesis protein CcmI</fullName>
    </submittedName>
</protein>
<evidence type="ECO:0000313" key="8">
    <source>
        <dbReference type="EMBL" id="RBI83241.1"/>
    </source>
</evidence>
<feature type="compositionally biased region" description="Basic and acidic residues" evidence="5">
    <location>
        <begin position="134"/>
        <end position="145"/>
    </location>
</feature>
<proteinExistence type="predicted"/>
<evidence type="ECO:0000313" key="9">
    <source>
        <dbReference type="Proteomes" id="UP000253370"/>
    </source>
</evidence>
<sequence length="413" mass="44421">MLFWIIVIALAAAVALILGLAALRARAQAQEAADYDLKVYRDQLREVERDLARGVIGEEDAERLRTEVSRRILAADAAAKAAARGETAQPRWAGPAVVAAVALTVVGGGTWLYLDLGAPGYPDQALADRIADAEEARQNRPRQAEAEAGLPAQPPGPQPDEDYLELMERLRAALEERPDDVRGFMLLARNEAALGNFKAAYEAQERVLALRGDGARAQDYADYAEMLVMAAGGYVSPEAEAALAAALNRDPQNAVARYYLGLMFRQTGRPDRAFATWNRLLRESAPDAPWVPALRAQLPEVAARAGRVNYELPEPAEPAPLPGPTAEQMEQAQDMSEEERMAMIRGMVDGLSQRLAEQGGTASEWARLIGALGVLGETEQAQAIYDEALVTFAGDEAALARIRAAAEQAGLGG</sequence>
<dbReference type="GO" id="GO:0017004">
    <property type="term" value="P:cytochrome complex assembly"/>
    <property type="evidence" value="ECO:0007669"/>
    <property type="project" value="UniProtKB-KW"/>
</dbReference>
<evidence type="ECO:0000256" key="5">
    <source>
        <dbReference type="SAM" id="MobiDB-lite"/>
    </source>
</evidence>
<evidence type="ECO:0000259" key="7">
    <source>
        <dbReference type="Pfam" id="PF23914"/>
    </source>
</evidence>
<dbReference type="RefSeq" id="WP_113290617.1">
    <property type="nucleotide sequence ID" value="NZ_QNTQ01000020.1"/>
</dbReference>